<evidence type="ECO:0000256" key="2">
    <source>
        <dbReference type="ARBA" id="ARBA00022692"/>
    </source>
</evidence>
<proteinExistence type="predicted"/>
<dbReference type="RefSeq" id="WP_235291310.1">
    <property type="nucleotide sequence ID" value="NZ_BSOH01000014.1"/>
</dbReference>
<dbReference type="AlphaFoldDB" id="A0AA37SN41"/>
<evidence type="ECO:0000256" key="5">
    <source>
        <dbReference type="SAM" id="Phobius"/>
    </source>
</evidence>
<evidence type="ECO:0000313" key="7">
    <source>
        <dbReference type="Proteomes" id="UP001156666"/>
    </source>
</evidence>
<keyword evidence="7" id="KW-1185">Reference proteome</keyword>
<feature type="transmembrane region" description="Helical" evidence="5">
    <location>
        <begin position="77"/>
        <end position="98"/>
    </location>
</feature>
<feature type="transmembrane region" description="Helical" evidence="5">
    <location>
        <begin position="22"/>
        <end position="40"/>
    </location>
</feature>
<dbReference type="Pfam" id="PF09685">
    <property type="entry name" value="MamF_MmsF"/>
    <property type="match status" value="1"/>
</dbReference>
<evidence type="ECO:0000256" key="1">
    <source>
        <dbReference type="ARBA" id="ARBA00004141"/>
    </source>
</evidence>
<keyword evidence="3 5" id="KW-1133">Transmembrane helix</keyword>
<keyword evidence="2 5" id="KW-0812">Transmembrane</keyword>
<feature type="transmembrane region" description="Helical" evidence="5">
    <location>
        <begin position="52"/>
        <end position="71"/>
    </location>
</feature>
<gene>
    <name evidence="6" type="ORF">GCM10007940_22560</name>
</gene>
<organism evidence="6 7">
    <name type="scientific">Portibacter lacus</name>
    <dbReference type="NCBI Taxonomy" id="1099794"/>
    <lineage>
        <taxon>Bacteria</taxon>
        <taxon>Pseudomonadati</taxon>
        <taxon>Bacteroidota</taxon>
        <taxon>Saprospiria</taxon>
        <taxon>Saprospirales</taxon>
        <taxon>Haliscomenobacteraceae</taxon>
        <taxon>Portibacter</taxon>
    </lineage>
</organism>
<dbReference type="InterPro" id="IPR019109">
    <property type="entry name" value="MamF_MmsF"/>
</dbReference>
<evidence type="ECO:0000256" key="3">
    <source>
        <dbReference type="ARBA" id="ARBA00022989"/>
    </source>
</evidence>
<reference evidence="6" key="1">
    <citation type="journal article" date="2014" name="Int. J. Syst. Evol. Microbiol.">
        <title>Complete genome sequence of Corynebacterium casei LMG S-19264T (=DSM 44701T), isolated from a smear-ripened cheese.</title>
        <authorList>
            <consortium name="US DOE Joint Genome Institute (JGI-PGF)"/>
            <person name="Walter F."/>
            <person name="Albersmeier A."/>
            <person name="Kalinowski J."/>
            <person name="Ruckert C."/>
        </authorList>
    </citation>
    <scope>NUCLEOTIDE SEQUENCE</scope>
    <source>
        <strain evidence="6">NBRC 108769</strain>
    </source>
</reference>
<keyword evidence="4 5" id="KW-0472">Membrane</keyword>
<accession>A0AA37SN41</accession>
<comment type="subcellular location">
    <subcellularLocation>
        <location evidence="1">Membrane</location>
        <topology evidence="1">Multi-pass membrane protein</topology>
    </subcellularLocation>
</comment>
<protein>
    <submittedName>
        <fullName evidence="6">Membrane protein</fullName>
    </submittedName>
</protein>
<evidence type="ECO:0000256" key="4">
    <source>
        <dbReference type="ARBA" id="ARBA00023136"/>
    </source>
</evidence>
<evidence type="ECO:0000313" key="6">
    <source>
        <dbReference type="EMBL" id="GLR17641.1"/>
    </source>
</evidence>
<reference evidence="6" key="2">
    <citation type="submission" date="2023-01" db="EMBL/GenBank/DDBJ databases">
        <title>Draft genome sequence of Portibacter lacus strain NBRC 108769.</title>
        <authorList>
            <person name="Sun Q."/>
            <person name="Mori K."/>
        </authorList>
    </citation>
    <scope>NUCLEOTIDE SEQUENCE</scope>
    <source>
        <strain evidence="6">NBRC 108769</strain>
    </source>
</reference>
<dbReference type="EMBL" id="BSOH01000014">
    <property type="protein sequence ID" value="GLR17641.1"/>
    <property type="molecule type" value="Genomic_DNA"/>
</dbReference>
<name>A0AA37SN41_9BACT</name>
<sequence>MENQENAPGPAPQSSGMDAKTIAIISYMTLIGTIIALVINNNDKQPYASFHIRQALGLGLSLIVVSFIAIIPVLGWIVYIVGGILLFVLWIIGLIAALNGEEKLVPIMGEKYQEWFNGL</sequence>
<comment type="caution">
    <text evidence="6">The sequence shown here is derived from an EMBL/GenBank/DDBJ whole genome shotgun (WGS) entry which is preliminary data.</text>
</comment>
<dbReference type="Proteomes" id="UP001156666">
    <property type="component" value="Unassembled WGS sequence"/>
</dbReference>